<dbReference type="PRINTS" id="PR00385">
    <property type="entry name" value="P450"/>
</dbReference>
<evidence type="ECO:0000256" key="7">
    <source>
        <dbReference type="PIRSR" id="PIRSR602403-1"/>
    </source>
</evidence>
<dbReference type="InterPro" id="IPR002403">
    <property type="entry name" value="Cyt_P450_E_grp-IV"/>
</dbReference>
<dbReference type="InterPro" id="IPR001128">
    <property type="entry name" value="Cyt_P450"/>
</dbReference>
<organism evidence="8 9">
    <name type="scientific">Anthostomella pinea</name>
    <dbReference type="NCBI Taxonomy" id="933095"/>
    <lineage>
        <taxon>Eukaryota</taxon>
        <taxon>Fungi</taxon>
        <taxon>Dikarya</taxon>
        <taxon>Ascomycota</taxon>
        <taxon>Pezizomycotina</taxon>
        <taxon>Sordariomycetes</taxon>
        <taxon>Xylariomycetidae</taxon>
        <taxon>Xylariales</taxon>
        <taxon>Xylariaceae</taxon>
        <taxon>Anthostomella</taxon>
    </lineage>
</organism>
<evidence type="ECO:0000256" key="2">
    <source>
        <dbReference type="ARBA" id="ARBA00010617"/>
    </source>
</evidence>
<proteinExistence type="inferred from homology"/>
<keyword evidence="9" id="KW-1185">Reference proteome</keyword>
<protein>
    <submittedName>
        <fullName evidence="8">Uu.00g035150.m01.CDS01</fullName>
    </submittedName>
</protein>
<gene>
    <name evidence="8" type="ORF">KHLLAP_LOCUS1130</name>
</gene>
<dbReference type="PANTHER" id="PTHR24305">
    <property type="entry name" value="CYTOCHROME P450"/>
    <property type="match status" value="1"/>
</dbReference>
<dbReference type="GO" id="GO:0020037">
    <property type="term" value="F:heme binding"/>
    <property type="evidence" value="ECO:0007669"/>
    <property type="project" value="InterPro"/>
</dbReference>
<reference evidence="8" key="1">
    <citation type="submission" date="2023-10" db="EMBL/GenBank/DDBJ databases">
        <authorList>
            <person name="Hackl T."/>
        </authorList>
    </citation>
    <scope>NUCLEOTIDE SEQUENCE</scope>
</reference>
<dbReference type="GO" id="GO:0004497">
    <property type="term" value="F:monooxygenase activity"/>
    <property type="evidence" value="ECO:0007669"/>
    <property type="project" value="UniProtKB-KW"/>
</dbReference>
<comment type="caution">
    <text evidence="8">The sequence shown here is derived from an EMBL/GenBank/DDBJ whole genome shotgun (WGS) entry which is preliminary data.</text>
</comment>
<dbReference type="CDD" id="cd11058">
    <property type="entry name" value="CYP60B-like"/>
    <property type="match status" value="1"/>
</dbReference>
<dbReference type="InterPro" id="IPR036396">
    <property type="entry name" value="Cyt_P450_sf"/>
</dbReference>
<dbReference type="GO" id="GO:0016705">
    <property type="term" value="F:oxidoreductase activity, acting on paired donors, with incorporation or reduction of molecular oxygen"/>
    <property type="evidence" value="ECO:0007669"/>
    <property type="project" value="InterPro"/>
</dbReference>
<dbReference type="Proteomes" id="UP001295740">
    <property type="component" value="Unassembled WGS sequence"/>
</dbReference>
<keyword evidence="6" id="KW-0503">Monooxygenase</keyword>
<evidence type="ECO:0000313" key="8">
    <source>
        <dbReference type="EMBL" id="CAJ2500662.1"/>
    </source>
</evidence>
<evidence type="ECO:0000313" key="9">
    <source>
        <dbReference type="Proteomes" id="UP001295740"/>
    </source>
</evidence>
<name>A0AAI8V9P9_9PEZI</name>
<dbReference type="InterPro" id="IPR050121">
    <property type="entry name" value="Cytochrome_P450_monoxygenase"/>
</dbReference>
<evidence type="ECO:0000256" key="1">
    <source>
        <dbReference type="ARBA" id="ARBA00001971"/>
    </source>
</evidence>
<keyword evidence="6" id="KW-0560">Oxidoreductase</keyword>
<keyword evidence="5 7" id="KW-0408">Iron</keyword>
<keyword evidence="4 7" id="KW-0479">Metal-binding</keyword>
<keyword evidence="3 7" id="KW-0349">Heme</keyword>
<dbReference type="Gene3D" id="1.10.630.10">
    <property type="entry name" value="Cytochrome P450"/>
    <property type="match status" value="1"/>
</dbReference>
<evidence type="ECO:0000256" key="5">
    <source>
        <dbReference type="ARBA" id="ARBA00023004"/>
    </source>
</evidence>
<evidence type="ECO:0000256" key="6">
    <source>
        <dbReference type="ARBA" id="ARBA00023033"/>
    </source>
</evidence>
<dbReference type="GO" id="GO:0005506">
    <property type="term" value="F:iron ion binding"/>
    <property type="evidence" value="ECO:0007669"/>
    <property type="project" value="InterPro"/>
</dbReference>
<sequence>MVVSILIIAISFLLSRAIYHCFFHQLSRFPGPRLAATTRLQYAWYLWQGRLHEHIKSLHDQHGPVVGIAPDELSFTAGAAWTDIYCGGVGNKGFPKHGAYRNAQTFESLFDADDKNHTRLRRLLRNSFFSMKSARMQEEIVQDYTDKLIQQLRTRYCAHNRPAVLREWYNYLTFDIAGYVVMSEDFGCLGSQEYHPWVLIILSHLRLSALFMILRLFPPLPLLALRIAPAYLLQLRDSFFDLVREKLDRRLQRTLPGEQVDFVQAALGSSSILPTERNDKDPSTESNSQESLSLYEIQSNSILLLLAGSETMATSLLSATHLLCESPLAMARLVSEVRTTAPTEADLNFNNLANMPYLNGVIREAHRLCPPLANGPARVVDRENTQIAGYAVPPGTAVGVTQFATNRCAANFVRPDEFLPERWLSPEEALQYPTNEEAREFGKDRRDVVRPVTVGGRDCIGQNLAILEFRVVLARMVWNFDVEVSRKWIGGITGKEEGSSFRRWTDQKPYMLWDKQSYYVSLKERR</sequence>
<comment type="cofactor">
    <cofactor evidence="1 7">
        <name>heme</name>
        <dbReference type="ChEBI" id="CHEBI:30413"/>
    </cofactor>
</comment>
<comment type="similarity">
    <text evidence="2">Belongs to the cytochrome P450 family.</text>
</comment>
<feature type="binding site" description="axial binding residue" evidence="7">
    <location>
        <position position="459"/>
    </location>
    <ligand>
        <name>heme</name>
        <dbReference type="ChEBI" id="CHEBI:30413"/>
    </ligand>
    <ligandPart>
        <name>Fe</name>
        <dbReference type="ChEBI" id="CHEBI:18248"/>
    </ligandPart>
</feature>
<evidence type="ECO:0000256" key="3">
    <source>
        <dbReference type="ARBA" id="ARBA00022617"/>
    </source>
</evidence>
<dbReference type="PANTHER" id="PTHR24305:SF210">
    <property type="entry name" value="CYTOCHROME P450 MONOOXYGENASE ASQL-RELATED"/>
    <property type="match status" value="1"/>
</dbReference>
<evidence type="ECO:0000256" key="4">
    <source>
        <dbReference type="ARBA" id="ARBA00022723"/>
    </source>
</evidence>
<dbReference type="AlphaFoldDB" id="A0AAI8V9P9"/>
<dbReference type="PRINTS" id="PR00465">
    <property type="entry name" value="EP450IV"/>
</dbReference>
<dbReference type="SUPFAM" id="SSF48264">
    <property type="entry name" value="Cytochrome P450"/>
    <property type="match status" value="1"/>
</dbReference>
<dbReference type="EMBL" id="CAUWAG010000003">
    <property type="protein sequence ID" value="CAJ2500662.1"/>
    <property type="molecule type" value="Genomic_DNA"/>
</dbReference>
<accession>A0AAI8V9P9</accession>
<dbReference type="Pfam" id="PF00067">
    <property type="entry name" value="p450"/>
    <property type="match status" value="1"/>
</dbReference>